<evidence type="ECO:0000256" key="4">
    <source>
        <dbReference type="ARBA" id="ARBA00023004"/>
    </source>
</evidence>
<evidence type="ECO:0000256" key="3">
    <source>
        <dbReference type="ARBA" id="ARBA00022964"/>
    </source>
</evidence>
<accession>A0A6P5ZLM5</accession>
<proteinExistence type="inferred from homology"/>
<keyword evidence="3 7" id="KW-0560">Oxidoreductase</keyword>
<evidence type="ECO:0000313" key="7">
    <source>
        <dbReference type="RefSeq" id="XP_022753724.1"/>
    </source>
</evidence>
<feature type="binding site" evidence="5">
    <location>
        <position position="249"/>
    </location>
    <ligand>
        <name>Fe cation</name>
        <dbReference type="ChEBI" id="CHEBI:24875"/>
        <note>catalytic</note>
    </ligand>
</feature>
<evidence type="ECO:0000313" key="6">
    <source>
        <dbReference type="Proteomes" id="UP000515121"/>
    </source>
</evidence>
<keyword evidence="3 7" id="KW-0223">Dioxygenase</keyword>
<evidence type="ECO:0000256" key="1">
    <source>
        <dbReference type="ARBA" id="ARBA00006787"/>
    </source>
</evidence>
<dbReference type="GO" id="GO:0046872">
    <property type="term" value="F:metal ion binding"/>
    <property type="evidence" value="ECO:0007669"/>
    <property type="project" value="UniProtKB-KW"/>
</dbReference>
<keyword evidence="6" id="KW-1185">Reference proteome</keyword>
<sequence length="561" mass="63589">MKSSTTCSPILSFPFEVVMIRPTPKPKALVPIFFSLKKTTPLQMNIKTMKTSILHFFSNIIDPPLNPSVDPIHVFQGNLAPVEEMEPTDCQVIEGKLPLSLNGVYIRNGPNPLHQPCRALHLFEGDGMLHSLRLSNGRATYCNRYVKTYKYMLEREVGFPMVPNMLSGLYGLLDIVRFCVCITRIITGHLDIMKGIGVANTSLAFFSGKLFALCESDLPYIVNVTQQGDIETLGRWDIDKKLLSTMTAHPKFDKETKETFAFSWSFAFPHLTFFRIDEKGVKQKEVPIFSIHKPNLIHDFAITKRFAIFHETQLVFSLPKVLFGRGAPLVYEPKKSTRIGILPRYAKCDSELKWFEVPGFNASHIINAWENGDEEIVVVASNIMSLENFLNKKKLDVVLEKVKINTKTGNVCRNILSTRNLELGSINKAYIGKKTRYLYLGVLEETPKTSGLVKIDLETGIEIGRRFYGPGCFGGEPLFVRRNGEEDEDVEFNDEDDGFVMTYVHNEQTDESIFLMMDAKSPDFTTIAAVKLPRRVPYGFHGLFLTNWVLDNSLDNSSRRD</sequence>
<dbReference type="AlphaFoldDB" id="A0A6P5ZLM5"/>
<dbReference type="GeneID" id="111302054"/>
<evidence type="ECO:0000256" key="5">
    <source>
        <dbReference type="PIRSR" id="PIRSR604294-1"/>
    </source>
</evidence>
<organism evidence="6 7">
    <name type="scientific">Durio zibethinus</name>
    <name type="common">Durian</name>
    <dbReference type="NCBI Taxonomy" id="66656"/>
    <lineage>
        <taxon>Eukaryota</taxon>
        <taxon>Viridiplantae</taxon>
        <taxon>Streptophyta</taxon>
        <taxon>Embryophyta</taxon>
        <taxon>Tracheophyta</taxon>
        <taxon>Spermatophyta</taxon>
        <taxon>Magnoliopsida</taxon>
        <taxon>eudicotyledons</taxon>
        <taxon>Gunneridae</taxon>
        <taxon>Pentapetalae</taxon>
        <taxon>rosids</taxon>
        <taxon>malvids</taxon>
        <taxon>Malvales</taxon>
        <taxon>Malvaceae</taxon>
        <taxon>Helicteroideae</taxon>
        <taxon>Durio</taxon>
    </lineage>
</organism>
<dbReference type="PANTHER" id="PTHR10543">
    <property type="entry name" value="BETA-CAROTENE DIOXYGENASE"/>
    <property type="match status" value="1"/>
</dbReference>
<dbReference type="PANTHER" id="PTHR10543:SF58">
    <property type="entry name" value="CAROTENOID CLEAVAGE DIOXYGENASE 4, CHLOROPLASTIC-RELATED"/>
    <property type="match status" value="1"/>
</dbReference>
<dbReference type="RefSeq" id="XP_022753724.1">
    <property type="nucleotide sequence ID" value="XM_022897989.1"/>
</dbReference>
<feature type="binding site" evidence="5">
    <location>
        <position position="541"/>
    </location>
    <ligand>
        <name>Fe cation</name>
        <dbReference type="ChEBI" id="CHEBI:24875"/>
        <note>catalytic</note>
    </ligand>
</feature>
<dbReference type="Proteomes" id="UP000515121">
    <property type="component" value="Unplaced"/>
</dbReference>
<feature type="binding site" evidence="5">
    <location>
        <position position="364"/>
    </location>
    <ligand>
        <name>Fe cation</name>
        <dbReference type="ChEBI" id="CHEBI:24875"/>
        <note>catalytic</note>
    </ligand>
</feature>
<gene>
    <name evidence="7" type="primary">LOC111302054</name>
</gene>
<comment type="similarity">
    <text evidence="1">Belongs to the carotenoid oxygenase family.</text>
</comment>
<name>A0A6P5ZLM5_DURZI</name>
<dbReference type="KEGG" id="dzi:111302054"/>
<keyword evidence="4 5" id="KW-0408">Iron</keyword>
<keyword evidence="2 5" id="KW-0479">Metal-binding</keyword>
<protein>
    <submittedName>
        <fullName evidence="7">Probable carotenoid cleavage dioxygenase 4, chloroplastic</fullName>
    </submittedName>
</protein>
<comment type="cofactor">
    <cofactor evidence="5">
        <name>Fe(2+)</name>
        <dbReference type="ChEBI" id="CHEBI:29033"/>
    </cofactor>
    <text evidence="5">Binds 1 Fe(2+) ion per subunit.</text>
</comment>
<dbReference type="OrthoDB" id="1069523at2759"/>
<evidence type="ECO:0000256" key="2">
    <source>
        <dbReference type="ARBA" id="ARBA00022723"/>
    </source>
</evidence>
<dbReference type="GO" id="GO:0010436">
    <property type="term" value="F:carotenoid dioxygenase activity"/>
    <property type="evidence" value="ECO:0007669"/>
    <property type="project" value="TreeGrafter"/>
</dbReference>
<dbReference type="GO" id="GO:0009570">
    <property type="term" value="C:chloroplast stroma"/>
    <property type="evidence" value="ECO:0007669"/>
    <property type="project" value="TreeGrafter"/>
</dbReference>
<dbReference type="Pfam" id="PF03055">
    <property type="entry name" value="RPE65"/>
    <property type="match status" value="1"/>
</dbReference>
<feature type="binding site" evidence="5">
    <location>
        <position position="298"/>
    </location>
    <ligand>
        <name>Fe cation</name>
        <dbReference type="ChEBI" id="CHEBI:24875"/>
        <note>catalytic</note>
    </ligand>
</feature>
<dbReference type="GO" id="GO:0016121">
    <property type="term" value="P:carotene catabolic process"/>
    <property type="evidence" value="ECO:0007669"/>
    <property type="project" value="TreeGrafter"/>
</dbReference>
<reference evidence="7" key="1">
    <citation type="submission" date="2025-08" db="UniProtKB">
        <authorList>
            <consortium name="RefSeq"/>
        </authorList>
    </citation>
    <scope>IDENTIFICATION</scope>
    <source>
        <tissue evidence="7">Fruit stalk</tissue>
    </source>
</reference>
<dbReference type="InterPro" id="IPR004294">
    <property type="entry name" value="Carotenoid_Oase"/>
</dbReference>